<dbReference type="PANTHER" id="PTHR11690">
    <property type="entry name" value="AMILORIDE-SENSITIVE SODIUM CHANNEL-RELATED"/>
    <property type="match status" value="1"/>
</dbReference>
<sequence length="505" mass="58017">MPGNKQTLRQVLTSLAGSSTLHGLPRTVSSGHIAVRILWGLLVLGATGLFCFQMVGLCREYYSYPTKTSVQLQFSPLLFPALTFCNMNPIRYFSDWHIHDGLYKMYDTSWLLDTIEDFTADDLLGWGYDAETVQILFEEFSNSRDTYEAWKQRILTELRKIPKENRTALGHQADVFIHSATFGGYKIKSDQFSLFQSATYGNCYTLDQNDLIARGGGQRHGITIVFNIEANEYFKKSSSSYGVRMVIHEKGTTPLPENEGISLDRAHETSVGIRLVQVKRLGGVYGNCTDGYDFVQRYKINYTLPLCYSLCEMHHMVEFCDCIPLTSIDIEDFNKDICDFDNITQRNCTEDVYHKLEYGEIECDCRSRCKESVYPLTLSGRSWPHREYLTDVLLKDVCKRNLTLTEIYYPDLCANLTQKNVRNEVLDKVVENFLVAHIYFEDLNYELVSEEPLYNTVRFLSDIGGAMGLYMGASLLTYVELLHVLLEIILHLRTRRKTTIEPFKN</sequence>
<keyword evidence="5 12" id="KW-1133">Transmembrane helix</keyword>
<name>A0ABY7EEF4_MYAAR</name>
<keyword evidence="3 11" id="KW-0894">Sodium channel</keyword>
<feature type="transmembrane region" description="Helical" evidence="12">
    <location>
        <begin position="33"/>
        <end position="55"/>
    </location>
</feature>
<dbReference type="Gene3D" id="1.10.287.770">
    <property type="entry name" value="YojJ-like"/>
    <property type="match status" value="1"/>
</dbReference>
<dbReference type="PRINTS" id="PR01078">
    <property type="entry name" value="AMINACHANNEL"/>
</dbReference>
<feature type="transmembrane region" description="Helical" evidence="12">
    <location>
        <begin position="467"/>
        <end position="490"/>
    </location>
</feature>
<evidence type="ECO:0000313" key="14">
    <source>
        <dbReference type="Proteomes" id="UP001164746"/>
    </source>
</evidence>
<gene>
    <name evidence="13" type="ORF">MAR_017437</name>
</gene>
<evidence type="ECO:0000256" key="11">
    <source>
        <dbReference type="RuleBase" id="RU000679"/>
    </source>
</evidence>
<evidence type="ECO:0000256" key="2">
    <source>
        <dbReference type="ARBA" id="ARBA00022448"/>
    </source>
</evidence>
<dbReference type="EMBL" id="CP111017">
    <property type="protein sequence ID" value="WAR07479.1"/>
    <property type="molecule type" value="Genomic_DNA"/>
</dbReference>
<evidence type="ECO:0000256" key="6">
    <source>
        <dbReference type="ARBA" id="ARBA00023053"/>
    </source>
</evidence>
<evidence type="ECO:0000313" key="13">
    <source>
        <dbReference type="EMBL" id="WAR07479.1"/>
    </source>
</evidence>
<dbReference type="PANTHER" id="PTHR11690:SF248">
    <property type="entry name" value="PICKPOCKET 17, ISOFORM A"/>
    <property type="match status" value="1"/>
</dbReference>
<evidence type="ECO:0000256" key="10">
    <source>
        <dbReference type="ARBA" id="ARBA00023303"/>
    </source>
</evidence>
<evidence type="ECO:0000256" key="1">
    <source>
        <dbReference type="ARBA" id="ARBA00004141"/>
    </source>
</evidence>
<comment type="subcellular location">
    <subcellularLocation>
        <location evidence="1">Membrane</location>
        <topology evidence="1">Multi-pass membrane protein</topology>
    </subcellularLocation>
</comment>
<evidence type="ECO:0000256" key="3">
    <source>
        <dbReference type="ARBA" id="ARBA00022461"/>
    </source>
</evidence>
<evidence type="ECO:0000256" key="4">
    <source>
        <dbReference type="ARBA" id="ARBA00022692"/>
    </source>
</evidence>
<protein>
    <submittedName>
        <fullName evidence="13">SCNNG-like protein</fullName>
    </submittedName>
</protein>
<keyword evidence="7 11" id="KW-0406">Ion transport</keyword>
<keyword evidence="8 12" id="KW-0472">Membrane</keyword>
<keyword evidence="10 11" id="KW-0407">Ion channel</keyword>
<keyword evidence="14" id="KW-1185">Reference proteome</keyword>
<evidence type="ECO:0000256" key="8">
    <source>
        <dbReference type="ARBA" id="ARBA00023136"/>
    </source>
</evidence>
<dbReference type="InterPro" id="IPR001873">
    <property type="entry name" value="ENaC"/>
</dbReference>
<evidence type="ECO:0000256" key="9">
    <source>
        <dbReference type="ARBA" id="ARBA00023201"/>
    </source>
</evidence>
<dbReference type="Pfam" id="PF00858">
    <property type="entry name" value="ASC"/>
    <property type="match status" value="1"/>
</dbReference>
<evidence type="ECO:0000256" key="7">
    <source>
        <dbReference type="ARBA" id="ARBA00023065"/>
    </source>
</evidence>
<dbReference type="Gene3D" id="2.60.470.10">
    <property type="entry name" value="Acid-sensing ion channels like domains"/>
    <property type="match status" value="1"/>
</dbReference>
<proteinExistence type="inferred from homology"/>
<keyword evidence="4 11" id="KW-0812">Transmembrane</keyword>
<comment type="similarity">
    <text evidence="11">Belongs to the amiloride-sensitive sodium channel (TC 1.A.6) family.</text>
</comment>
<accession>A0ABY7EEF4</accession>
<evidence type="ECO:0000256" key="12">
    <source>
        <dbReference type="SAM" id="Phobius"/>
    </source>
</evidence>
<reference evidence="13" key="1">
    <citation type="submission" date="2022-11" db="EMBL/GenBank/DDBJ databases">
        <title>Centuries of genome instability and evolution in soft-shell clam transmissible cancer (bioRxiv).</title>
        <authorList>
            <person name="Hart S.F.M."/>
            <person name="Yonemitsu M.A."/>
            <person name="Giersch R.M."/>
            <person name="Beal B.F."/>
            <person name="Arriagada G."/>
            <person name="Davis B.W."/>
            <person name="Ostrander E.A."/>
            <person name="Goff S.P."/>
            <person name="Metzger M.J."/>
        </authorList>
    </citation>
    <scope>NUCLEOTIDE SEQUENCE</scope>
    <source>
        <strain evidence="13">MELC-2E11</strain>
        <tissue evidence="13">Siphon/mantle</tissue>
    </source>
</reference>
<evidence type="ECO:0000256" key="5">
    <source>
        <dbReference type="ARBA" id="ARBA00022989"/>
    </source>
</evidence>
<organism evidence="13 14">
    <name type="scientific">Mya arenaria</name>
    <name type="common">Soft-shell clam</name>
    <dbReference type="NCBI Taxonomy" id="6604"/>
    <lineage>
        <taxon>Eukaryota</taxon>
        <taxon>Metazoa</taxon>
        <taxon>Spiralia</taxon>
        <taxon>Lophotrochozoa</taxon>
        <taxon>Mollusca</taxon>
        <taxon>Bivalvia</taxon>
        <taxon>Autobranchia</taxon>
        <taxon>Heteroconchia</taxon>
        <taxon>Euheterodonta</taxon>
        <taxon>Imparidentia</taxon>
        <taxon>Neoheterodontei</taxon>
        <taxon>Myida</taxon>
        <taxon>Myoidea</taxon>
        <taxon>Myidae</taxon>
        <taxon>Mya</taxon>
    </lineage>
</organism>
<keyword evidence="6" id="KW-0915">Sodium</keyword>
<keyword evidence="9 11" id="KW-0739">Sodium transport</keyword>
<dbReference type="Proteomes" id="UP001164746">
    <property type="component" value="Chromosome 6"/>
</dbReference>
<keyword evidence="2 11" id="KW-0813">Transport</keyword>